<dbReference type="InterPro" id="IPR019109">
    <property type="entry name" value="MamF_MmsF"/>
</dbReference>
<dbReference type="Pfam" id="PF09685">
    <property type="entry name" value="MamF_MmsF"/>
    <property type="match status" value="1"/>
</dbReference>
<keyword evidence="3" id="KW-1133">Transmembrane helix</keyword>
<evidence type="ECO:0000256" key="4">
    <source>
        <dbReference type="ARBA" id="ARBA00023136"/>
    </source>
</evidence>
<organism evidence="5 6">
    <name type="scientific">Staphylococcus hyicus</name>
    <dbReference type="NCBI Taxonomy" id="1284"/>
    <lineage>
        <taxon>Bacteria</taxon>
        <taxon>Bacillati</taxon>
        <taxon>Bacillota</taxon>
        <taxon>Bacilli</taxon>
        <taxon>Bacillales</taxon>
        <taxon>Staphylococcaceae</taxon>
        <taxon>Staphylococcus</taxon>
    </lineage>
</organism>
<proteinExistence type="predicted"/>
<comment type="caution">
    <text evidence="5">The sequence shown here is derived from an EMBL/GenBank/DDBJ whole genome shotgun (WGS) entry which is preliminary data.</text>
</comment>
<gene>
    <name evidence="5" type="ORF">BUZ57_08950</name>
</gene>
<dbReference type="GeneID" id="41072420"/>
<protein>
    <submittedName>
        <fullName evidence="5">DUF4870 domain-containing protein</fullName>
    </submittedName>
</protein>
<name>A0A0A8HMN4_STAHY</name>
<accession>A0A0A8HMN4</accession>
<evidence type="ECO:0000256" key="2">
    <source>
        <dbReference type="ARBA" id="ARBA00022692"/>
    </source>
</evidence>
<comment type="subcellular location">
    <subcellularLocation>
        <location evidence="1">Membrane</location>
        <topology evidence="1">Multi-pass membrane protein</topology>
    </subcellularLocation>
</comment>
<evidence type="ECO:0000313" key="6">
    <source>
        <dbReference type="Proteomes" id="UP000285625"/>
    </source>
</evidence>
<dbReference type="RefSeq" id="WP_039644366.1">
    <property type="nucleotide sequence ID" value="NZ_CP008747.1"/>
</dbReference>
<evidence type="ECO:0000256" key="1">
    <source>
        <dbReference type="ARBA" id="ARBA00004141"/>
    </source>
</evidence>
<evidence type="ECO:0000313" key="5">
    <source>
        <dbReference type="EMBL" id="RIO44734.1"/>
    </source>
</evidence>
<sequence length="126" mass="14502">MTQSHDDVAYTQPYSDVPYFPNDDERLMAVLIYVTSFFAPILGPLLIWLIKRDQSKFVDKAGKNYFNFEISYTLWAAIGTLLIFVLVGFLIVPILGLLYFIFKIVAIVKAYNGENFLPFLSIPFFK</sequence>
<dbReference type="AlphaFoldDB" id="A0A0A8HMN4"/>
<evidence type="ECO:0000256" key="3">
    <source>
        <dbReference type="ARBA" id="ARBA00022989"/>
    </source>
</evidence>
<dbReference type="KEGG" id="shu:SHYC_02920"/>
<reference evidence="5 6" key="1">
    <citation type="journal article" date="2016" name="Front. Microbiol.">
        <title>Comprehensive Phylogenetic Analysis of Bovine Non-aureus Staphylococci Species Based on Whole-Genome Sequencing.</title>
        <authorList>
            <person name="Naushad S."/>
            <person name="Barkema H.W."/>
            <person name="Luby C."/>
            <person name="Condas L.A."/>
            <person name="Nobrega D.B."/>
            <person name="Carson D.A."/>
            <person name="De Buck J."/>
        </authorList>
    </citation>
    <scope>NUCLEOTIDE SEQUENCE [LARGE SCALE GENOMIC DNA]</scope>
    <source>
        <strain evidence="5 6">SNUC 5959</strain>
    </source>
</reference>
<dbReference type="Proteomes" id="UP000285625">
    <property type="component" value="Unassembled WGS sequence"/>
</dbReference>
<keyword evidence="2" id="KW-0812">Transmembrane</keyword>
<keyword evidence="4" id="KW-0472">Membrane</keyword>
<dbReference type="STRING" id="1284.SHYC_02920"/>
<dbReference type="EMBL" id="QXVO01000027">
    <property type="protein sequence ID" value="RIO44734.1"/>
    <property type="molecule type" value="Genomic_DNA"/>
</dbReference>
<dbReference type="HOGENOM" id="CLU_104196_0_2_9"/>